<sequence>QADPFAEIGDQSVAALAEVAPDREGVRWLALDWLDSDHLPALPTGQYVAPPLPQEAPVAQQEAAAAPAPEAPAEPAP</sequence>
<gene>
    <name evidence="2" type="ORF">Q604_UNBC03651G0001</name>
</gene>
<feature type="compositionally biased region" description="Low complexity" evidence="1">
    <location>
        <begin position="55"/>
        <end position="68"/>
    </location>
</feature>
<feature type="region of interest" description="Disordered" evidence="1">
    <location>
        <begin position="45"/>
        <end position="77"/>
    </location>
</feature>
<reference evidence="2" key="1">
    <citation type="submission" date="2013-12" db="EMBL/GenBank/DDBJ databases">
        <title>A Varibaculum cambriense genome reconstructed from a premature infant gut community with otherwise low bacterial novelty that shifts toward anaerobic metabolism during the third week of life.</title>
        <authorList>
            <person name="Brown C.T."/>
            <person name="Sharon I."/>
            <person name="Thomas B.C."/>
            <person name="Castelle C.J."/>
            <person name="Morowitz M.J."/>
            <person name="Banfield J.F."/>
        </authorList>
    </citation>
    <scope>NUCLEOTIDE SEQUENCE</scope>
</reference>
<feature type="non-terminal residue" evidence="2">
    <location>
        <position position="1"/>
    </location>
</feature>
<evidence type="ECO:0000256" key="1">
    <source>
        <dbReference type="SAM" id="MobiDB-lite"/>
    </source>
</evidence>
<evidence type="ECO:0000313" key="2">
    <source>
        <dbReference type="EMBL" id="ETJ42384.1"/>
    </source>
</evidence>
<name>W1YMH0_9ZZZZ</name>
<proteinExistence type="predicted"/>
<protein>
    <submittedName>
        <fullName evidence="2">Uncharacterized protein</fullName>
    </submittedName>
</protein>
<accession>W1YMH0</accession>
<feature type="non-terminal residue" evidence="2">
    <location>
        <position position="77"/>
    </location>
</feature>
<dbReference type="AlphaFoldDB" id="W1YMH0"/>
<organism evidence="2">
    <name type="scientific">human gut metagenome</name>
    <dbReference type="NCBI Taxonomy" id="408170"/>
    <lineage>
        <taxon>unclassified sequences</taxon>
        <taxon>metagenomes</taxon>
        <taxon>organismal metagenomes</taxon>
    </lineage>
</organism>
<dbReference type="EMBL" id="AZMM01003651">
    <property type="protein sequence ID" value="ETJ42384.1"/>
    <property type="molecule type" value="Genomic_DNA"/>
</dbReference>
<comment type="caution">
    <text evidence="2">The sequence shown here is derived from an EMBL/GenBank/DDBJ whole genome shotgun (WGS) entry which is preliminary data.</text>
</comment>